<gene>
    <name evidence="6" type="ORF">GCM10022222_64090</name>
</gene>
<evidence type="ECO:0000256" key="1">
    <source>
        <dbReference type="ARBA" id="ARBA00009437"/>
    </source>
</evidence>
<comment type="similarity">
    <text evidence="1">Belongs to the LysR transcriptional regulatory family.</text>
</comment>
<evidence type="ECO:0000259" key="5">
    <source>
        <dbReference type="PROSITE" id="PS50931"/>
    </source>
</evidence>
<sequence>MGAMYKFQHLETLRAVVRTGSFATAARDLGYTSSAVSQQIAALEKATGLVLFEREARGIRTTAAATTLVGLGRNVLAGLAELEAQARLLATGAIGGIRLGSFPTASERVVPAMLSGFARAFPKAEISLAEGEPDELLDLLLDGGLDLAFVYEYGLTPRCWPDGTVTCPLLREDLLLLTRADDSAAAGVELSELSRRSWITSREGTAGADSVDRLCAVAGFTPRILYRSNNYDVVRELVAATGGVAILPALGHRADPRITARPVVREAAHRRVLIVHRAGSTNPVLAEFLAMIRAASPITLPHVSSLVPPAGG</sequence>
<dbReference type="InterPro" id="IPR005119">
    <property type="entry name" value="LysR_subst-bd"/>
</dbReference>
<dbReference type="InterPro" id="IPR000847">
    <property type="entry name" value="LysR_HTH_N"/>
</dbReference>
<keyword evidence="2" id="KW-0805">Transcription regulation</keyword>
<keyword evidence="4" id="KW-0804">Transcription</keyword>
<dbReference type="PANTHER" id="PTHR30346:SF29">
    <property type="entry name" value="LYSR SUBSTRATE-BINDING"/>
    <property type="match status" value="1"/>
</dbReference>
<dbReference type="PANTHER" id="PTHR30346">
    <property type="entry name" value="TRANSCRIPTIONAL DUAL REGULATOR HCAR-RELATED"/>
    <property type="match status" value="1"/>
</dbReference>
<organism evidence="6 7">
    <name type="scientific">Amycolatopsis ultiminotia</name>
    <dbReference type="NCBI Taxonomy" id="543629"/>
    <lineage>
        <taxon>Bacteria</taxon>
        <taxon>Bacillati</taxon>
        <taxon>Actinomycetota</taxon>
        <taxon>Actinomycetes</taxon>
        <taxon>Pseudonocardiales</taxon>
        <taxon>Pseudonocardiaceae</taxon>
        <taxon>Amycolatopsis</taxon>
    </lineage>
</organism>
<name>A0ABP6XQZ2_9PSEU</name>
<accession>A0ABP6XQZ2</accession>
<comment type="caution">
    <text evidence="6">The sequence shown here is derived from an EMBL/GenBank/DDBJ whole genome shotgun (WGS) entry which is preliminary data.</text>
</comment>
<keyword evidence="3" id="KW-0238">DNA-binding</keyword>
<dbReference type="Pfam" id="PF00126">
    <property type="entry name" value="HTH_1"/>
    <property type="match status" value="1"/>
</dbReference>
<proteinExistence type="inferred from homology"/>
<keyword evidence="7" id="KW-1185">Reference proteome</keyword>
<dbReference type="EMBL" id="BAAAZN010000016">
    <property type="protein sequence ID" value="GAA3571148.1"/>
    <property type="molecule type" value="Genomic_DNA"/>
</dbReference>
<dbReference type="PROSITE" id="PS50931">
    <property type="entry name" value="HTH_LYSR"/>
    <property type="match status" value="1"/>
</dbReference>
<protein>
    <submittedName>
        <fullName evidence="6">LysR family transcriptional regulator</fullName>
    </submittedName>
</protein>
<dbReference type="Proteomes" id="UP001500689">
    <property type="component" value="Unassembled WGS sequence"/>
</dbReference>
<dbReference type="Gene3D" id="3.40.190.10">
    <property type="entry name" value="Periplasmic binding protein-like II"/>
    <property type="match status" value="2"/>
</dbReference>
<dbReference type="InterPro" id="IPR036388">
    <property type="entry name" value="WH-like_DNA-bd_sf"/>
</dbReference>
<evidence type="ECO:0000256" key="3">
    <source>
        <dbReference type="ARBA" id="ARBA00023125"/>
    </source>
</evidence>
<evidence type="ECO:0000256" key="2">
    <source>
        <dbReference type="ARBA" id="ARBA00023015"/>
    </source>
</evidence>
<dbReference type="InterPro" id="IPR036390">
    <property type="entry name" value="WH_DNA-bd_sf"/>
</dbReference>
<evidence type="ECO:0000313" key="6">
    <source>
        <dbReference type="EMBL" id="GAA3571148.1"/>
    </source>
</evidence>
<dbReference type="SUPFAM" id="SSF53850">
    <property type="entry name" value="Periplasmic binding protein-like II"/>
    <property type="match status" value="1"/>
</dbReference>
<dbReference type="Pfam" id="PF03466">
    <property type="entry name" value="LysR_substrate"/>
    <property type="match status" value="1"/>
</dbReference>
<evidence type="ECO:0000313" key="7">
    <source>
        <dbReference type="Proteomes" id="UP001500689"/>
    </source>
</evidence>
<dbReference type="Gene3D" id="1.10.10.10">
    <property type="entry name" value="Winged helix-like DNA-binding domain superfamily/Winged helix DNA-binding domain"/>
    <property type="match status" value="1"/>
</dbReference>
<reference evidence="7" key="1">
    <citation type="journal article" date="2019" name="Int. J. Syst. Evol. Microbiol.">
        <title>The Global Catalogue of Microorganisms (GCM) 10K type strain sequencing project: providing services to taxonomists for standard genome sequencing and annotation.</title>
        <authorList>
            <consortium name="The Broad Institute Genomics Platform"/>
            <consortium name="The Broad Institute Genome Sequencing Center for Infectious Disease"/>
            <person name="Wu L."/>
            <person name="Ma J."/>
        </authorList>
    </citation>
    <scope>NUCLEOTIDE SEQUENCE [LARGE SCALE GENOMIC DNA]</scope>
    <source>
        <strain evidence="7">JCM 16898</strain>
    </source>
</reference>
<evidence type="ECO:0000256" key="4">
    <source>
        <dbReference type="ARBA" id="ARBA00023163"/>
    </source>
</evidence>
<dbReference type="SUPFAM" id="SSF46785">
    <property type="entry name" value="Winged helix' DNA-binding domain"/>
    <property type="match status" value="1"/>
</dbReference>
<feature type="domain" description="HTH lysR-type" evidence="5">
    <location>
        <begin position="5"/>
        <end position="62"/>
    </location>
</feature>